<evidence type="ECO:0000256" key="1">
    <source>
        <dbReference type="SAM" id="Phobius"/>
    </source>
</evidence>
<evidence type="ECO:0000313" key="3">
    <source>
        <dbReference type="Proteomes" id="UP000322927"/>
    </source>
</evidence>
<name>A0A5P2C837_STRVZ</name>
<keyword evidence="1" id="KW-1133">Transmembrane helix</keyword>
<dbReference type="AlphaFoldDB" id="A0A5P2C837"/>
<protein>
    <submittedName>
        <fullName evidence="2">Uncharacterized protein</fullName>
    </submittedName>
</protein>
<keyword evidence="1" id="KW-0472">Membrane</keyword>
<evidence type="ECO:0000313" key="2">
    <source>
        <dbReference type="EMBL" id="QES38854.1"/>
    </source>
</evidence>
<dbReference type="Proteomes" id="UP000322927">
    <property type="component" value="Chromosome"/>
</dbReference>
<sequence>MKQLLEILGVVLLLQGAVGLVHSFTGALGGWGLIQRFGFLDGYETYASVALIVLGCALFAALRSLGND</sequence>
<proteinExistence type="predicted"/>
<feature type="transmembrane region" description="Helical" evidence="1">
    <location>
        <begin position="47"/>
        <end position="65"/>
    </location>
</feature>
<dbReference type="EMBL" id="CP029192">
    <property type="protein sequence ID" value="QES38854.1"/>
    <property type="molecule type" value="Genomic_DNA"/>
</dbReference>
<reference evidence="2 3" key="1">
    <citation type="submission" date="2018-05" db="EMBL/GenBank/DDBJ databases">
        <title>Streptomyces venezuelae.</title>
        <authorList>
            <person name="Kim W."/>
            <person name="Lee N."/>
            <person name="Cho B.-K."/>
        </authorList>
    </citation>
    <scope>NUCLEOTIDE SEQUENCE [LARGE SCALE GENOMIC DNA]</scope>
    <source>
        <strain evidence="2 3">ATCC 14584</strain>
    </source>
</reference>
<accession>A0A5P2C837</accession>
<dbReference type="OrthoDB" id="4319383at2"/>
<organism evidence="2 3">
    <name type="scientific">Streptomyces venezuelae</name>
    <dbReference type="NCBI Taxonomy" id="54571"/>
    <lineage>
        <taxon>Bacteria</taxon>
        <taxon>Bacillati</taxon>
        <taxon>Actinomycetota</taxon>
        <taxon>Actinomycetes</taxon>
        <taxon>Kitasatosporales</taxon>
        <taxon>Streptomycetaceae</taxon>
        <taxon>Streptomyces</taxon>
    </lineage>
</organism>
<keyword evidence="1" id="KW-0812">Transmembrane</keyword>
<gene>
    <name evidence="2" type="ORF">DEJ48_07030</name>
</gene>
<dbReference type="RefSeq" id="WP_150215343.1">
    <property type="nucleotide sequence ID" value="NZ_CP029192.1"/>
</dbReference>